<dbReference type="Pfam" id="PF11706">
    <property type="entry name" value="zf-CGNR"/>
    <property type="match status" value="1"/>
</dbReference>
<dbReference type="PANTHER" id="PTHR35525">
    <property type="entry name" value="BLL6575 PROTEIN"/>
    <property type="match status" value="1"/>
</dbReference>
<accession>A0ABT0R132</accession>
<organism evidence="2 3">
    <name type="scientific">Brachybacterium equifaecis</name>
    <dbReference type="NCBI Taxonomy" id="2910770"/>
    <lineage>
        <taxon>Bacteria</taxon>
        <taxon>Bacillati</taxon>
        <taxon>Actinomycetota</taxon>
        <taxon>Actinomycetes</taxon>
        <taxon>Micrococcales</taxon>
        <taxon>Dermabacteraceae</taxon>
        <taxon>Brachybacterium</taxon>
    </lineage>
</organism>
<dbReference type="SUPFAM" id="SSF160904">
    <property type="entry name" value="Jann2411-like"/>
    <property type="match status" value="1"/>
</dbReference>
<dbReference type="Gene3D" id="1.10.3300.10">
    <property type="entry name" value="Jann2411-like domain"/>
    <property type="match status" value="1"/>
</dbReference>
<protein>
    <submittedName>
        <fullName evidence="2">CGNR zinc finger domain-containing protein</fullName>
    </submittedName>
</protein>
<dbReference type="RefSeq" id="WP_249737690.1">
    <property type="nucleotide sequence ID" value="NZ_JAKNCJ010000004.1"/>
</dbReference>
<evidence type="ECO:0000313" key="3">
    <source>
        <dbReference type="Proteomes" id="UP001203761"/>
    </source>
</evidence>
<dbReference type="Pfam" id="PF07336">
    <property type="entry name" value="ABATE"/>
    <property type="match status" value="1"/>
</dbReference>
<evidence type="ECO:0000313" key="2">
    <source>
        <dbReference type="EMBL" id="MCL6423612.1"/>
    </source>
</evidence>
<evidence type="ECO:0000259" key="1">
    <source>
        <dbReference type="Pfam" id="PF11706"/>
    </source>
</evidence>
<name>A0ABT0R132_9MICO</name>
<dbReference type="EMBL" id="JAKNCJ010000004">
    <property type="protein sequence ID" value="MCL6423612.1"/>
    <property type="molecule type" value="Genomic_DNA"/>
</dbReference>
<keyword evidence="3" id="KW-1185">Reference proteome</keyword>
<feature type="domain" description="Zinc finger CGNR" evidence="1">
    <location>
        <begin position="149"/>
        <end position="192"/>
    </location>
</feature>
<dbReference type="Proteomes" id="UP001203761">
    <property type="component" value="Unassembled WGS sequence"/>
</dbReference>
<proteinExistence type="predicted"/>
<dbReference type="PANTHER" id="PTHR35525:SF3">
    <property type="entry name" value="BLL6575 PROTEIN"/>
    <property type="match status" value="1"/>
</dbReference>
<dbReference type="InterPro" id="IPR010852">
    <property type="entry name" value="ABATE"/>
</dbReference>
<dbReference type="InterPro" id="IPR021005">
    <property type="entry name" value="Znf_CGNR"/>
</dbReference>
<gene>
    <name evidence="2" type="ORF">Bequi_09475</name>
</gene>
<sequence>MATFSHISGDRMLDLINTVEWRLGGTEREEDLASYGHVLTWCLESGLIDVSEQKLLVALAENDSRTAFSELDKVIALRENAYGALFHGDKSAAAALAAAFREALDAATLARGAGGASWSWTDLSAALDTPRHRIARGLIGLLTRDDLDRLHQCEDAICGWVYLDTSPRRNRRWCVTRDCGDRNRSRAYYARQQARKQASPPADM</sequence>
<dbReference type="InterPro" id="IPR023286">
    <property type="entry name" value="ABATE_dom_sf"/>
</dbReference>
<comment type="caution">
    <text evidence="2">The sequence shown here is derived from an EMBL/GenBank/DDBJ whole genome shotgun (WGS) entry which is preliminary data.</text>
</comment>
<reference evidence="2" key="1">
    <citation type="submission" date="2022-02" db="EMBL/GenBank/DDBJ databases">
        <authorList>
            <person name="Lee M."/>
            <person name="Kim S.-J."/>
            <person name="Jung M.-Y."/>
        </authorList>
    </citation>
    <scope>NUCLEOTIDE SEQUENCE</scope>
    <source>
        <strain evidence="2">JHP9</strain>
    </source>
</reference>